<dbReference type="SUPFAM" id="SSF63829">
    <property type="entry name" value="Calcium-dependent phosphotriesterase"/>
    <property type="match status" value="1"/>
</dbReference>
<dbReference type="InterPro" id="IPR053143">
    <property type="entry name" value="Arylsulfate_ST"/>
</dbReference>
<dbReference type="EMBL" id="JAKZMM010000070">
    <property type="protein sequence ID" value="MCJ2382307.1"/>
    <property type="molecule type" value="Genomic_DNA"/>
</dbReference>
<protein>
    <submittedName>
        <fullName evidence="1">Aryl-sulfate sulfotransferase</fullName>
    </submittedName>
</protein>
<dbReference type="Pfam" id="PF05935">
    <property type="entry name" value="Arylsulfotrans"/>
    <property type="match status" value="1"/>
</dbReference>
<comment type="caution">
    <text evidence="1">The sequence shown here is derived from an EMBL/GenBank/DDBJ whole genome shotgun (WGS) entry which is preliminary data.</text>
</comment>
<organism evidence="1 2">
    <name type="scientific">Parabacteroides faecalis</name>
    <dbReference type="NCBI Taxonomy" id="2924040"/>
    <lineage>
        <taxon>Bacteria</taxon>
        <taxon>Pseudomonadati</taxon>
        <taxon>Bacteroidota</taxon>
        <taxon>Bacteroidia</taxon>
        <taxon>Bacteroidales</taxon>
        <taxon>Tannerellaceae</taxon>
        <taxon>Parabacteroides</taxon>
    </lineage>
</organism>
<dbReference type="PANTHER" id="PTHR35340">
    <property type="entry name" value="PQQ ENZYME REPEAT PROTEIN-RELATED"/>
    <property type="match status" value="1"/>
</dbReference>
<evidence type="ECO:0000313" key="2">
    <source>
        <dbReference type="Proteomes" id="UP001165444"/>
    </source>
</evidence>
<dbReference type="Proteomes" id="UP001165444">
    <property type="component" value="Unassembled WGS sequence"/>
</dbReference>
<sequence length="496" mass="57730">MKRLIFVVGILLIIVVGFLYWKEKNQLLELTLTSPHNTAMYNQVEVKLEKEAPVYIEYWEKVSGRKFRTCVSSSKKDHRLDLLLLKADTEYEYQIVIDNLFHQKSKVLSFKTREQSPWLVNHWLKEERPHDPDALGDDGFILVCFGRLPGYMALLDNKGDMRWYWQIDDIGVRAASITPRGTILAMLRPFVKDFIDDEPMTPEEVRNEEHKKPMRRGSIGFAGGTGIAEVSLTGEMLRRLDMNKIHKEKEYQVIHHDLWMDDENHIYTMYRPKKVAEIEVNGKMVRDTLGGDGILMLDTLGQVLKTWSAWDVWDIEKDPYISRYMYDRFHMNGFCFDTDSNYLVSVPIEDQIWKIDRNTGKMLWKFGRGGDFKMDSTAYFSFQHTPYINPNGDLMLFDNGLYEMQSGALAFKLDEKNRTAETTLKVKLPKDKYTSRMGSAYLMPNGNLLQCSSKTGSILITDQSGKVLWESRMAYAPYRALYVSADLFKNYFTEIK</sequence>
<evidence type="ECO:0000313" key="1">
    <source>
        <dbReference type="EMBL" id="MCJ2382307.1"/>
    </source>
</evidence>
<keyword evidence="2" id="KW-1185">Reference proteome</keyword>
<dbReference type="InterPro" id="IPR010262">
    <property type="entry name" value="Arylsulfotransferase_bact"/>
</dbReference>
<reference evidence="1 2" key="1">
    <citation type="submission" date="2022-03" db="EMBL/GenBank/DDBJ databases">
        <title>Parabacteroides sp. nov. isolated from swine feces.</title>
        <authorList>
            <person name="Bak J.E."/>
        </authorList>
    </citation>
    <scope>NUCLEOTIDE SEQUENCE [LARGE SCALE GENOMIC DNA]</scope>
    <source>
        <strain evidence="1 2">AGMB00274</strain>
    </source>
</reference>
<gene>
    <name evidence="1" type="ORF">MUN53_17105</name>
</gene>
<proteinExistence type="predicted"/>
<accession>A0ABT0C5N9</accession>
<dbReference type="PANTHER" id="PTHR35340:SF5">
    <property type="entry name" value="ASST-DOMAIN-CONTAINING PROTEIN"/>
    <property type="match status" value="1"/>
</dbReference>
<name>A0ABT0C5N9_9BACT</name>
<dbReference type="RefSeq" id="WP_243326607.1">
    <property type="nucleotide sequence ID" value="NZ_JAKZMM010000070.1"/>
</dbReference>